<dbReference type="InterPro" id="IPR012944">
    <property type="entry name" value="SusD_RagB_dom"/>
</dbReference>
<accession>A0A5B8YS76</accession>
<evidence type="ECO:0000256" key="3">
    <source>
        <dbReference type="ARBA" id="ARBA00022729"/>
    </source>
</evidence>
<feature type="domain" description="SusD-like N-terminal" evidence="7">
    <location>
        <begin position="88"/>
        <end position="225"/>
    </location>
</feature>
<comment type="subcellular location">
    <subcellularLocation>
        <location evidence="1">Cell outer membrane</location>
    </subcellularLocation>
</comment>
<sequence>MTIKIQFLRYFLLGVSLMLLSCEDFVEVETPNYKLDREVVFNNDQTAQSALKGIFNQLFNAAFINGGAQSITFTAGLSGDNFSVTTPTSDILEFQHNQIIPSNNYNLSLWASAYNMIYMVNAMLTGIAGKPSLSQDLKDKMDGSAKFIRGFTYFNLVNLYGEVPLLLGIDYQENSLASRTSTPVIYDQIIEDLESAASLLDDSYSNDRTQPTRYAALALLARVHLFQGNWQAAENYSSQVIAASANYELLNDPNEVFLANSREAIWQISPIGWGNNFSHTREGNLFIKNATANTPVVLAENFLNLFENSQDKRRQEWVNTFTAAGDTLHFPYKYKIQYDASGGTITEYSMVLRLAEQYLIRAEARARLGKLPEAIQDVNLIKSRAGIPLIEDLHTTLSEDELLTIIVLERRKELFAEWGHRWFDLNRLGIAEILAAKENSNWTPTSGLFPIPASERMKNPNLTQNPGY</sequence>
<evidence type="ECO:0000313" key="8">
    <source>
        <dbReference type="EMBL" id="QED39089.1"/>
    </source>
</evidence>
<dbReference type="PROSITE" id="PS51257">
    <property type="entry name" value="PROKAR_LIPOPROTEIN"/>
    <property type="match status" value="1"/>
</dbReference>
<dbReference type="SUPFAM" id="SSF48452">
    <property type="entry name" value="TPR-like"/>
    <property type="match status" value="1"/>
</dbReference>
<dbReference type="Pfam" id="PF14322">
    <property type="entry name" value="SusD-like_3"/>
    <property type="match status" value="1"/>
</dbReference>
<keyword evidence="5" id="KW-0998">Cell outer membrane</keyword>
<dbReference type="AlphaFoldDB" id="A0A5B8YS76"/>
<keyword evidence="9" id="KW-1185">Reference proteome</keyword>
<dbReference type="GO" id="GO:0009279">
    <property type="term" value="C:cell outer membrane"/>
    <property type="evidence" value="ECO:0007669"/>
    <property type="project" value="UniProtKB-SubCell"/>
</dbReference>
<keyword evidence="4" id="KW-0472">Membrane</keyword>
<evidence type="ECO:0000256" key="2">
    <source>
        <dbReference type="ARBA" id="ARBA00006275"/>
    </source>
</evidence>
<evidence type="ECO:0000313" key="9">
    <source>
        <dbReference type="Proteomes" id="UP000321954"/>
    </source>
</evidence>
<protein>
    <submittedName>
        <fullName evidence="8">RagB/SusD family nutrient uptake outer membrane protein</fullName>
    </submittedName>
</protein>
<evidence type="ECO:0000256" key="1">
    <source>
        <dbReference type="ARBA" id="ARBA00004442"/>
    </source>
</evidence>
<evidence type="ECO:0000259" key="7">
    <source>
        <dbReference type="Pfam" id="PF14322"/>
    </source>
</evidence>
<proteinExistence type="inferred from homology"/>
<dbReference type="Gene3D" id="1.25.40.390">
    <property type="match status" value="1"/>
</dbReference>
<organism evidence="8 9">
    <name type="scientific">Antarcticibacterium arcticum</name>
    <dbReference type="NCBI Taxonomy" id="2585771"/>
    <lineage>
        <taxon>Bacteria</taxon>
        <taxon>Pseudomonadati</taxon>
        <taxon>Bacteroidota</taxon>
        <taxon>Flavobacteriia</taxon>
        <taxon>Flavobacteriales</taxon>
        <taxon>Flavobacteriaceae</taxon>
        <taxon>Antarcticibacterium</taxon>
    </lineage>
</organism>
<name>A0A5B8YS76_9FLAO</name>
<feature type="domain" description="RagB/SusD" evidence="6">
    <location>
        <begin position="330"/>
        <end position="468"/>
    </location>
</feature>
<comment type="similarity">
    <text evidence="2">Belongs to the SusD family.</text>
</comment>
<evidence type="ECO:0000259" key="6">
    <source>
        <dbReference type="Pfam" id="PF07980"/>
    </source>
</evidence>
<dbReference type="KEGG" id="anp:FK178_08580"/>
<evidence type="ECO:0000256" key="4">
    <source>
        <dbReference type="ARBA" id="ARBA00023136"/>
    </source>
</evidence>
<gene>
    <name evidence="8" type="ORF">FK178_08580</name>
</gene>
<dbReference type="EMBL" id="CP042476">
    <property type="protein sequence ID" value="QED39089.1"/>
    <property type="molecule type" value="Genomic_DNA"/>
</dbReference>
<dbReference type="InterPro" id="IPR033985">
    <property type="entry name" value="SusD-like_N"/>
</dbReference>
<keyword evidence="3" id="KW-0732">Signal</keyword>
<dbReference type="InterPro" id="IPR011990">
    <property type="entry name" value="TPR-like_helical_dom_sf"/>
</dbReference>
<dbReference type="Proteomes" id="UP000321954">
    <property type="component" value="Chromosome"/>
</dbReference>
<reference evidence="8 9" key="1">
    <citation type="submission" date="2019-08" db="EMBL/GenBank/DDBJ databases">
        <title>Antarcticibacterium arcticum sp. nov., a bacterium isolated from marine sediment of the Canadian Beaufort Sea.</title>
        <authorList>
            <person name="Lee Y.M."/>
            <person name="Baek K."/>
            <person name="Lee D.-H."/>
            <person name="Shin S.C."/>
            <person name="Jin Y.K."/>
            <person name="Park Y."/>
        </authorList>
    </citation>
    <scope>NUCLEOTIDE SEQUENCE [LARGE SCALE GENOMIC DNA]</scope>
    <source>
        <strain evidence="8 9">PAMC 28998</strain>
    </source>
</reference>
<dbReference type="CDD" id="cd08977">
    <property type="entry name" value="SusD"/>
    <property type="match status" value="1"/>
</dbReference>
<evidence type="ECO:0000256" key="5">
    <source>
        <dbReference type="ARBA" id="ARBA00023237"/>
    </source>
</evidence>
<dbReference type="OrthoDB" id="621570at2"/>
<dbReference type="Pfam" id="PF07980">
    <property type="entry name" value="SusD_RagB"/>
    <property type="match status" value="1"/>
</dbReference>